<evidence type="ECO:0000313" key="2">
    <source>
        <dbReference type="EMBL" id="MDR6539115.1"/>
    </source>
</evidence>
<sequence length="172" mass="19071">MLRKASPFVGIVVFALSLWVLHDWLRAQRHYDLLGVLSAMPAASLGWAATLTVVGYAVLSGYDLLAMRFINRRVPPGVDCSDGIHLQRPGQQLRQHADHRSRGALLDIHLGRPRGSAPLQGEVRSGLDAAVPGFAGRRRVAGDPRRCHCADGRQRGWHRLQARLSRLHEAQR</sequence>
<keyword evidence="1" id="KW-0472">Membrane</keyword>
<evidence type="ECO:0000256" key="1">
    <source>
        <dbReference type="SAM" id="Phobius"/>
    </source>
</evidence>
<keyword evidence="1" id="KW-1133">Transmembrane helix</keyword>
<accession>A0ABU1NM57</accession>
<protein>
    <submittedName>
        <fullName evidence="2">Uncharacterized protein</fullName>
    </submittedName>
</protein>
<name>A0ABU1NM57_9BURK</name>
<dbReference type="RefSeq" id="WP_309906563.1">
    <property type="nucleotide sequence ID" value="NZ_JAVDRF010000014.1"/>
</dbReference>
<gene>
    <name evidence="2" type="ORF">J2739_004911</name>
</gene>
<organism evidence="2 3">
    <name type="scientific">Variovorax soli</name>
    <dbReference type="NCBI Taxonomy" id="376815"/>
    <lineage>
        <taxon>Bacteria</taxon>
        <taxon>Pseudomonadati</taxon>
        <taxon>Pseudomonadota</taxon>
        <taxon>Betaproteobacteria</taxon>
        <taxon>Burkholderiales</taxon>
        <taxon>Comamonadaceae</taxon>
        <taxon>Variovorax</taxon>
    </lineage>
</organism>
<reference evidence="2 3" key="1">
    <citation type="submission" date="2023-07" db="EMBL/GenBank/DDBJ databases">
        <title>Sorghum-associated microbial communities from plants grown in Nebraska, USA.</title>
        <authorList>
            <person name="Schachtman D."/>
        </authorList>
    </citation>
    <scope>NUCLEOTIDE SEQUENCE [LARGE SCALE GENOMIC DNA]</scope>
    <source>
        <strain evidence="2 3">DS1781</strain>
    </source>
</reference>
<proteinExistence type="predicted"/>
<feature type="transmembrane region" description="Helical" evidence="1">
    <location>
        <begin position="45"/>
        <end position="65"/>
    </location>
</feature>
<keyword evidence="1" id="KW-0812">Transmembrane</keyword>
<dbReference type="Proteomes" id="UP001184230">
    <property type="component" value="Unassembled WGS sequence"/>
</dbReference>
<comment type="caution">
    <text evidence="2">The sequence shown here is derived from an EMBL/GenBank/DDBJ whole genome shotgun (WGS) entry which is preliminary data.</text>
</comment>
<keyword evidence="3" id="KW-1185">Reference proteome</keyword>
<dbReference type="EMBL" id="JAVDRF010000014">
    <property type="protein sequence ID" value="MDR6539115.1"/>
    <property type="molecule type" value="Genomic_DNA"/>
</dbReference>
<evidence type="ECO:0000313" key="3">
    <source>
        <dbReference type="Proteomes" id="UP001184230"/>
    </source>
</evidence>
<feature type="transmembrane region" description="Helical" evidence="1">
    <location>
        <begin position="7"/>
        <end position="25"/>
    </location>
</feature>